<reference evidence="5" key="1">
    <citation type="submission" date="2025-08" db="UniProtKB">
        <authorList>
            <consortium name="RefSeq"/>
        </authorList>
    </citation>
    <scope>IDENTIFICATION</scope>
    <source>
        <tissue evidence="5">Leaves</tissue>
    </source>
</reference>
<proteinExistence type="predicted"/>
<evidence type="ECO:0000313" key="5">
    <source>
        <dbReference type="RefSeq" id="XP_071933169.1"/>
    </source>
</evidence>
<evidence type="ECO:0000259" key="3">
    <source>
        <dbReference type="PROSITE" id="PS50158"/>
    </source>
</evidence>
<dbReference type="PANTHER" id="PTHR31286">
    <property type="entry name" value="GLYCINE-RICH CELL WALL STRUCTURAL PROTEIN 1.8-LIKE"/>
    <property type="match status" value="1"/>
</dbReference>
<dbReference type="SUPFAM" id="SSF56219">
    <property type="entry name" value="DNase I-like"/>
    <property type="match status" value="1"/>
</dbReference>
<accession>A0ABM4WN18</accession>
<sequence length="706" mass="78409">MAVADKFNKGSFPPTFGQFFENLSQPSSPLQCRLVRWQAAGTGIVTLNIDGCSKGNPGTSGGGGVFRASDGQALVGYSVFLGVGTSLRAEVLALLADLRFCGQKGFTQCSLVVSVWFYLCFPLAQCVSAFHNSTMAKDLEKLCVSLSIQEGESSRVVLPLLSQSAMQLNSSLYLLGIISMRPVNMEALAITVKGVWRPPHGMSHTIIGDNIALFRFFHRADKTRVLLGSPWSFDQKLLILPDYQGDVPPSKIPFSHCCFWVQVFNVPLDLMSIESVKVIGECLGSFVDVDTDADGLPWGKYIRIRVSLDITQLLRRMMLISHGGEELRLLLQYERILNICFYCGRFGHGDRECEYCLSNPAADKRDLPFKAWAKFNSGALSSTRVKTTEKLSSKVRASTAGGDVQQDRGKNDQDAHNSCDENATLSSLVNQEPNITSGDKDLTLNKSLQSTPNHVENATTIVIVADKDTIFNSNTVCKKGHSLIREMLEDISSTVLIDDGPDQGSLLHCPAVASLDAHLSSQVVERLKSKINFFGISVDADGRSGGLALLWAKNIDISILSFFHRYIDAVVRVNPDMQPWRITGVYDEFEGSGPRPQWQIDQFRDALAYCDLSDLGFDGYRYTWFQNASSHLAAKARLDRACANPAWCLMFPWSFMQHLFSHVSDHSPIMVAAKDRPSDFSTRRRRPFRFEVMWLKSDDCARVIQR</sequence>
<evidence type="ECO:0000256" key="2">
    <source>
        <dbReference type="SAM" id="MobiDB-lite"/>
    </source>
</evidence>
<dbReference type="SUPFAM" id="SSF53098">
    <property type="entry name" value="Ribonuclease H-like"/>
    <property type="match status" value="1"/>
</dbReference>
<dbReference type="InterPro" id="IPR012337">
    <property type="entry name" value="RNaseH-like_sf"/>
</dbReference>
<name>A0ABM4WN18_COFAR</name>
<feature type="compositionally biased region" description="Basic and acidic residues" evidence="2">
    <location>
        <begin position="405"/>
        <end position="417"/>
    </location>
</feature>
<dbReference type="Pfam" id="PF14392">
    <property type="entry name" value="zf-CCHC_4"/>
    <property type="match status" value="1"/>
</dbReference>
<dbReference type="InterPro" id="IPR025558">
    <property type="entry name" value="DUF4283"/>
</dbReference>
<feature type="domain" description="CCHC-type" evidence="3">
    <location>
        <begin position="340"/>
        <end position="353"/>
    </location>
</feature>
<dbReference type="InterPro" id="IPR040256">
    <property type="entry name" value="At4g02000-like"/>
</dbReference>
<dbReference type="InterPro" id="IPR025836">
    <property type="entry name" value="Zn_knuckle_CX2CX4HX4C"/>
</dbReference>
<dbReference type="Gene3D" id="3.30.420.10">
    <property type="entry name" value="Ribonuclease H-like superfamily/Ribonuclease H"/>
    <property type="match status" value="1"/>
</dbReference>
<dbReference type="GeneID" id="140035723"/>
<keyword evidence="1" id="KW-0863">Zinc-finger</keyword>
<dbReference type="Pfam" id="PF14111">
    <property type="entry name" value="DUF4283"/>
    <property type="match status" value="1"/>
</dbReference>
<organism evidence="4 5">
    <name type="scientific">Coffea arabica</name>
    <name type="common">Arabian coffee</name>
    <dbReference type="NCBI Taxonomy" id="13443"/>
    <lineage>
        <taxon>Eukaryota</taxon>
        <taxon>Viridiplantae</taxon>
        <taxon>Streptophyta</taxon>
        <taxon>Embryophyta</taxon>
        <taxon>Tracheophyta</taxon>
        <taxon>Spermatophyta</taxon>
        <taxon>Magnoliopsida</taxon>
        <taxon>eudicotyledons</taxon>
        <taxon>Gunneridae</taxon>
        <taxon>Pentapetalae</taxon>
        <taxon>asterids</taxon>
        <taxon>lamiids</taxon>
        <taxon>Gentianales</taxon>
        <taxon>Rubiaceae</taxon>
        <taxon>Ixoroideae</taxon>
        <taxon>Gardenieae complex</taxon>
        <taxon>Bertiereae - Coffeeae clade</taxon>
        <taxon>Coffeeae</taxon>
        <taxon>Coffea</taxon>
    </lineage>
</organism>
<protein>
    <recommendedName>
        <fullName evidence="3">CCHC-type domain-containing protein</fullName>
    </recommendedName>
</protein>
<dbReference type="InterPro" id="IPR036397">
    <property type="entry name" value="RNaseH_sf"/>
</dbReference>
<evidence type="ECO:0000313" key="4">
    <source>
        <dbReference type="Proteomes" id="UP001652660"/>
    </source>
</evidence>
<gene>
    <name evidence="5" type="primary">LOC140035723</name>
</gene>
<dbReference type="PANTHER" id="PTHR31286:SF167">
    <property type="entry name" value="OS09G0268800 PROTEIN"/>
    <property type="match status" value="1"/>
</dbReference>
<keyword evidence="1" id="KW-0862">Zinc</keyword>
<dbReference type="RefSeq" id="XP_071933169.1">
    <property type="nucleotide sequence ID" value="XM_072077068.1"/>
</dbReference>
<keyword evidence="1" id="KW-0479">Metal-binding</keyword>
<dbReference type="PROSITE" id="PS50158">
    <property type="entry name" value="ZF_CCHC"/>
    <property type="match status" value="1"/>
</dbReference>
<dbReference type="Proteomes" id="UP001652660">
    <property type="component" value="Chromosome 2c"/>
</dbReference>
<keyword evidence="4" id="KW-1185">Reference proteome</keyword>
<feature type="region of interest" description="Disordered" evidence="2">
    <location>
        <begin position="391"/>
        <end position="417"/>
    </location>
</feature>
<dbReference type="InterPro" id="IPR001878">
    <property type="entry name" value="Znf_CCHC"/>
</dbReference>
<dbReference type="Pfam" id="PF13456">
    <property type="entry name" value="RVT_3"/>
    <property type="match status" value="1"/>
</dbReference>
<dbReference type="InterPro" id="IPR036691">
    <property type="entry name" value="Endo/exonu/phosph_ase_sf"/>
</dbReference>
<evidence type="ECO:0000256" key="1">
    <source>
        <dbReference type="PROSITE-ProRule" id="PRU00047"/>
    </source>
</evidence>
<dbReference type="InterPro" id="IPR002156">
    <property type="entry name" value="RNaseH_domain"/>
</dbReference>